<dbReference type="PROSITE" id="PS50089">
    <property type="entry name" value="ZF_RING_2"/>
    <property type="match status" value="1"/>
</dbReference>
<feature type="region of interest" description="Disordered" evidence="9">
    <location>
        <begin position="1"/>
        <end position="22"/>
    </location>
</feature>
<keyword evidence="6" id="KW-1133">Transmembrane helix</keyword>
<dbReference type="InterPro" id="IPR011016">
    <property type="entry name" value="Znf_RING-CH"/>
</dbReference>
<dbReference type="GO" id="GO:0016020">
    <property type="term" value="C:membrane"/>
    <property type="evidence" value="ECO:0007669"/>
    <property type="project" value="UniProtKB-SubCell"/>
</dbReference>
<sequence length="507" mass="55185">MGSGVSRIVPRPPNSAAQAMPRPRFNLLSLLCGTSFSEDDSPQIDERGDDSSSTALEDPAINGDSLLLGNLQRSTEELSSIMSSEGSSSRTSSRSASETFNAPGKRLSESKDLLPSERIALHQDMMPDQGPPGQASSSSGPLPSRASLARRDANLAAAARDSTDDYTYRDNANRVSSVNMPQVDNRSQENVAHWVRSSWLDVDSTASNQPAARRSSHEEPHEVAAPIDSGSFIPLRTRQRRGGSILHLDIVTLSSSAVSGNSGYSRNRDARRNGRRLFWEAFSRRGSERDDGPPLIFFSTEGTDDFASHDQWLLDLSSDVFGNETGEGSQLQTSGRSNTAEQRTLRSEVTEAPRGDVDEDSGRSILCPSGLHPSGTCSCETFVITEGSETRASISRIVMLAEALFEVLDEIHRQPSPFSLSMLSHPAPESVVNSFPLKSHRKSSVVENGDAPQCYICLDEYEEGDRIRVLPCLHEYHKSCVDKWLTEIHGVCPLCRGDVCSSIVPSS</sequence>
<keyword evidence="12" id="KW-1185">Reference proteome</keyword>
<evidence type="ECO:0000256" key="5">
    <source>
        <dbReference type="ARBA" id="ARBA00022833"/>
    </source>
</evidence>
<keyword evidence="5" id="KW-0862">Zinc</keyword>
<feature type="compositionally biased region" description="Polar residues" evidence="9">
    <location>
        <begin position="326"/>
        <end position="342"/>
    </location>
</feature>
<evidence type="ECO:0000256" key="8">
    <source>
        <dbReference type="PROSITE-ProRule" id="PRU00175"/>
    </source>
</evidence>
<reference evidence="11" key="1">
    <citation type="submission" date="2020-02" db="EMBL/GenBank/DDBJ databases">
        <authorList>
            <person name="Scholz U."/>
            <person name="Mascher M."/>
            <person name="Fiebig A."/>
        </authorList>
    </citation>
    <scope>NUCLEOTIDE SEQUENCE</scope>
</reference>
<keyword evidence="2" id="KW-0812">Transmembrane</keyword>
<dbReference type="Proteomes" id="UP000663760">
    <property type="component" value="Chromosome 14"/>
</dbReference>
<feature type="region of interest" description="Disordered" evidence="9">
    <location>
        <begin position="324"/>
        <end position="362"/>
    </location>
</feature>
<protein>
    <recommendedName>
        <fullName evidence="10">RING-type domain-containing protein</fullName>
    </recommendedName>
</protein>
<accession>A0A7I8LDE7</accession>
<evidence type="ECO:0000313" key="12">
    <source>
        <dbReference type="Proteomes" id="UP000663760"/>
    </source>
</evidence>
<dbReference type="AlphaFoldDB" id="A0A7I8LDE7"/>
<evidence type="ECO:0000256" key="7">
    <source>
        <dbReference type="ARBA" id="ARBA00023136"/>
    </source>
</evidence>
<feature type="compositionally biased region" description="Low complexity" evidence="9">
    <location>
        <begin position="77"/>
        <end position="98"/>
    </location>
</feature>
<gene>
    <name evidence="11" type="ORF">SI8410_14018725</name>
</gene>
<dbReference type="GO" id="GO:0008270">
    <property type="term" value="F:zinc ion binding"/>
    <property type="evidence" value="ECO:0007669"/>
    <property type="project" value="UniProtKB-KW"/>
</dbReference>
<dbReference type="Gene3D" id="3.30.40.10">
    <property type="entry name" value="Zinc/RING finger domain, C3HC4 (zinc finger)"/>
    <property type="match status" value="1"/>
</dbReference>
<name>A0A7I8LDE7_SPIIN</name>
<feature type="compositionally biased region" description="Low complexity" evidence="9">
    <location>
        <begin position="131"/>
        <end position="145"/>
    </location>
</feature>
<organism evidence="11 12">
    <name type="scientific">Spirodela intermedia</name>
    <name type="common">Intermediate duckweed</name>
    <dbReference type="NCBI Taxonomy" id="51605"/>
    <lineage>
        <taxon>Eukaryota</taxon>
        <taxon>Viridiplantae</taxon>
        <taxon>Streptophyta</taxon>
        <taxon>Embryophyta</taxon>
        <taxon>Tracheophyta</taxon>
        <taxon>Spermatophyta</taxon>
        <taxon>Magnoliopsida</taxon>
        <taxon>Liliopsida</taxon>
        <taxon>Araceae</taxon>
        <taxon>Lemnoideae</taxon>
        <taxon>Spirodela</taxon>
    </lineage>
</organism>
<evidence type="ECO:0000256" key="4">
    <source>
        <dbReference type="ARBA" id="ARBA00022771"/>
    </source>
</evidence>
<dbReference type="Pfam" id="PF13639">
    <property type="entry name" value="zf-RING_2"/>
    <property type="match status" value="1"/>
</dbReference>
<feature type="compositionally biased region" description="Basic and acidic residues" evidence="9">
    <location>
        <begin position="343"/>
        <end position="362"/>
    </location>
</feature>
<keyword evidence="4 8" id="KW-0863">Zinc-finger</keyword>
<dbReference type="InterPro" id="IPR001841">
    <property type="entry name" value="Znf_RING"/>
</dbReference>
<feature type="domain" description="RING-type" evidence="10">
    <location>
        <begin position="454"/>
        <end position="496"/>
    </location>
</feature>
<evidence type="ECO:0000256" key="9">
    <source>
        <dbReference type="SAM" id="MobiDB-lite"/>
    </source>
</evidence>
<evidence type="ECO:0000256" key="1">
    <source>
        <dbReference type="ARBA" id="ARBA00004167"/>
    </source>
</evidence>
<dbReference type="FunFam" id="3.30.40.10:FF:000388">
    <property type="entry name" value="Putative RING zinc finger domain superfamily protein"/>
    <property type="match status" value="1"/>
</dbReference>
<dbReference type="PANTHER" id="PTHR47168">
    <property type="entry name" value="RING ZINC FINGER DOMAIN SUPERFAMILY PROTEIN-RELATED"/>
    <property type="match status" value="1"/>
</dbReference>
<keyword evidence="3" id="KW-0479">Metal-binding</keyword>
<evidence type="ECO:0000256" key="2">
    <source>
        <dbReference type="ARBA" id="ARBA00022692"/>
    </source>
</evidence>
<evidence type="ECO:0000313" key="11">
    <source>
        <dbReference type="EMBL" id="CAA7408047.1"/>
    </source>
</evidence>
<feature type="region of interest" description="Disordered" evidence="9">
    <location>
        <begin position="203"/>
        <end position="230"/>
    </location>
</feature>
<feature type="region of interest" description="Disordered" evidence="9">
    <location>
        <begin position="77"/>
        <end position="111"/>
    </location>
</feature>
<dbReference type="OrthoDB" id="8062037at2759"/>
<evidence type="ECO:0000256" key="6">
    <source>
        <dbReference type="ARBA" id="ARBA00022989"/>
    </source>
</evidence>
<keyword evidence="7" id="KW-0472">Membrane</keyword>
<dbReference type="EMBL" id="LR746277">
    <property type="protein sequence ID" value="CAA7408047.1"/>
    <property type="molecule type" value="Genomic_DNA"/>
</dbReference>
<dbReference type="InterPro" id="IPR013083">
    <property type="entry name" value="Znf_RING/FYVE/PHD"/>
</dbReference>
<comment type="subcellular location">
    <subcellularLocation>
        <location evidence="1">Membrane</location>
        <topology evidence="1">Single-pass membrane protein</topology>
    </subcellularLocation>
</comment>
<dbReference type="SMART" id="SM00184">
    <property type="entry name" value="RING"/>
    <property type="match status" value="1"/>
</dbReference>
<evidence type="ECO:0000259" key="10">
    <source>
        <dbReference type="PROSITE" id="PS50089"/>
    </source>
</evidence>
<dbReference type="SUPFAM" id="SSF57850">
    <property type="entry name" value="RING/U-box"/>
    <property type="match status" value="1"/>
</dbReference>
<proteinExistence type="predicted"/>
<dbReference type="PANTHER" id="PTHR47168:SF1">
    <property type="entry name" value="OS02G0798600 PROTEIN"/>
    <property type="match status" value="1"/>
</dbReference>
<evidence type="ECO:0000256" key="3">
    <source>
        <dbReference type="ARBA" id="ARBA00022723"/>
    </source>
</evidence>
<dbReference type="SMART" id="SM00744">
    <property type="entry name" value="RINGv"/>
    <property type="match status" value="1"/>
</dbReference>
<feature type="region of interest" description="Disordered" evidence="9">
    <location>
        <begin position="36"/>
        <end position="65"/>
    </location>
</feature>
<feature type="region of interest" description="Disordered" evidence="9">
    <location>
        <begin position="123"/>
        <end position="145"/>
    </location>
</feature>
<dbReference type="InterPro" id="IPR051653">
    <property type="entry name" value="E3_ligase_sorting_rcpt"/>
</dbReference>